<dbReference type="EMBL" id="QGTJ01000006">
    <property type="protein sequence ID" value="PWV61184.1"/>
    <property type="molecule type" value="Genomic_DNA"/>
</dbReference>
<dbReference type="AlphaFoldDB" id="A0A317MU61"/>
<organism evidence="3 4">
    <name type="scientific">Plasticicumulans acidivorans</name>
    <dbReference type="NCBI Taxonomy" id="886464"/>
    <lineage>
        <taxon>Bacteria</taxon>
        <taxon>Pseudomonadati</taxon>
        <taxon>Pseudomonadota</taxon>
        <taxon>Gammaproteobacteria</taxon>
        <taxon>Candidatus Competibacteraceae</taxon>
        <taxon>Plasticicumulans</taxon>
    </lineage>
</organism>
<sequence length="327" mass="35693">MNTDALTVATIQLACQPGARTGNLATARALVTKAAREGARLVLLPELTPGGYTLSEALWDSAEPFDGPSLRWMKTLSRRLGIYLGTSFLEADGEDFYDTFVLTGPAGEVLGRVRKCPPASFEAYLFTRGSDPHWFDTPIGRIGVGICFENALYERYTELQQAGIDLYLRPFSGASFEARFPIRQRDADVLNVALRDGTAQTAQLMGIPVLMANKVGRLQTTLPAGFPAQDIEFPGYSAIADSDGRLLGQLGPGQAGVVLATVHLRPERKRRERVPRAFGRWTARMPWWAFIWLLTQRMGEKSYAKNASRKARARAISQAAGPAGGAS</sequence>
<evidence type="ECO:0000256" key="1">
    <source>
        <dbReference type="ARBA" id="ARBA00022801"/>
    </source>
</evidence>
<dbReference type="InterPro" id="IPR003010">
    <property type="entry name" value="C-N_Hydrolase"/>
</dbReference>
<dbReference type="PROSITE" id="PS50263">
    <property type="entry name" value="CN_HYDROLASE"/>
    <property type="match status" value="1"/>
</dbReference>
<evidence type="ECO:0000313" key="4">
    <source>
        <dbReference type="Proteomes" id="UP000246569"/>
    </source>
</evidence>
<dbReference type="Pfam" id="PF00795">
    <property type="entry name" value="CN_hydrolase"/>
    <property type="match status" value="1"/>
</dbReference>
<accession>A0A317MU61</accession>
<comment type="caution">
    <text evidence="3">The sequence shown here is derived from an EMBL/GenBank/DDBJ whole genome shotgun (WGS) entry which is preliminary data.</text>
</comment>
<dbReference type="Proteomes" id="UP000246569">
    <property type="component" value="Unassembled WGS sequence"/>
</dbReference>
<dbReference type="SUPFAM" id="SSF56317">
    <property type="entry name" value="Carbon-nitrogen hydrolase"/>
    <property type="match status" value="1"/>
</dbReference>
<reference evidence="3 4" key="1">
    <citation type="submission" date="2018-05" db="EMBL/GenBank/DDBJ databases">
        <title>Genomic Encyclopedia of Type Strains, Phase IV (KMG-IV): sequencing the most valuable type-strain genomes for metagenomic binning, comparative biology and taxonomic classification.</title>
        <authorList>
            <person name="Goeker M."/>
        </authorList>
    </citation>
    <scope>NUCLEOTIDE SEQUENCE [LARGE SCALE GENOMIC DNA]</scope>
    <source>
        <strain evidence="3 4">DSM 23606</strain>
    </source>
</reference>
<dbReference type="InterPro" id="IPR050345">
    <property type="entry name" value="Aliph_Amidase/BUP"/>
</dbReference>
<evidence type="ECO:0000313" key="3">
    <source>
        <dbReference type="EMBL" id="PWV61184.1"/>
    </source>
</evidence>
<dbReference type="PANTHER" id="PTHR43674">
    <property type="entry name" value="NITRILASE C965.09-RELATED"/>
    <property type="match status" value="1"/>
</dbReference>
<dbReference type="GO" id="GO:0016811">
    <property type="term" value="F:hydrolase activity, acting on carbon-nitrogen (but not peptide) bonds, in linear amides"/>
    <property type="evidence" value="ECO:0007669"/>
    <property type="project" value="TreeGrafter"/>
</dbReference>
<proteinExistence type="predicted"/>
<dbReference type="PANTHER" id="PTHR43674:SF2">
    <property type="entry name" value="BETA-UREIDOPROPIONASE"/>
    <property type="match status" value="1"/>
</dbReference>
<keyword evidence="1" id="KW-0378">Hydrolase</keyword>
<evidence type="ECO:0000259" key="2">
    <source>
        <dbReference type="PROSITE" id="PS50263"/>
    </source>
</evidence>
<gene>
    <name evidence="3" type="ORF">C7443_106198</name>
</gene>
<protein>
    <submittedName>
        <fullName evidence="3">N-carbamoylputrescine amidase</fullName>
    </submittedName>
</protein>
<keyword evidence="4" id="KW-1185">Reference proteome</keyword>
<dbReference type="CDD" id="cd07197">
    <property type="entry name" value="nitrilase"/>
    <property type="match status" value="1"/>
</dbReference>
<name>A0A317MU61_9GAMM</name>
<dbReference type="RefSeq" id="WP_170123599.1">
    <property type="nucleotide sequence ID" value="NZ_QGTJ01000006.1"/>
</dbReference>
<dbReference type="Gene3D" id="3.60.110.10">
    <property type="entry name" value="Carbon-nitrogen hydrolase"/>
    <property type="match status" value="1"/>
</dbReference>
<dbReference type="InterPro" id="IPR036526">
    <property type="entry name" value="C-N_Hydrolase_sf"/>
</dbReference>
<feature type="domain" description="CN hydrolase" evidence="2">
    <location>
        <begin position="6"/>
        <end position="264"/>
    </location>
</feature>